<dbReference type="EMBL" id="LXQA010265648">
    <property type="protein sequence ID" value="MCI39285.1"/>
    <property type="molecule type" value="Genomic_DNA"/>
</dbReference>
<feature type="compositionally biased region" description="Low complexity" evidence="1">
    <location>
        <begin position="83"/>
        <end position="94"/>
    </location>
</feature>
<dbReference type="Proteomes" id="UP000265520">
    <property type="component" value="Unassembled WGS sequence"/>
</dbReference>
<accession>A0A392RUK9</accession>
<evidence type="ECO:0000313" key="3">
    <source>
        <dbReference type="Proteomes" id="UP000265520"/>
    </source>
</evidence>
<dbReference type="AlphaFoldDB" id="A0A392RUK9"/>
<reference evidence="2 3" key="1">
    <citation type="journal article" date="2018" name="Front. Plant Sci.">
        <title>Red Clover (Trifolium pratense) and Zigzag Clover (T. medium) - A Picture of Genomic Similarities and Differences.</title>
        <authorList>
            <person name="Dluhosova J."/>
            <person name="Istvanek J."/>
            <person name="Nedelnik J."/>
            <person name="Repkova J."/>
        </authorList>
    </citation>
    <scope>NUCLEOTIDE SEQUENCE [LARGE SCALE GENOMIC DNA]</scope>
    <source>
        <strain evidence="3">cv. 10/8</strain>
        <tissue evidence="2">Leaf</tissue>
    </source>
</reference>
<feature type="non-terminal residue" evidence="2">
    <location>
        <position position="122"/>
    </location>
</feature>
<feature type="compositionally biased region" description="Acidic residues" evidence="1">
    <location>
        <begin position="111"/>
        <end position="122"/>
    </location>
</feature>
<feature type="compositionally biased region" description="Polar residues" evidence="1">
    <location>
        <begin position="17"/>
        <end position="29"/>
    </location>
</feature>
<organism evidence="2 3">
    <name type="scientific">Trifolium medium</name>
    <dbReference type="NCBI Taxonomy" id="97028"/>
    <lineage>
        <taxon>Eukaryota</taxon>
        <taxon>Viridiplantae</taxon>
        <taxon>Streptophyta</taxon>
        <taxon>Embryophyta</taxon>
        <taxon>Tracheophyta</taxon>
        <taxon>Spermatophyta</taxon>
        <taxon>Magnoliopsida</taxon>
        <taxon>eudicotyledons</taxon>
        <taxon>Gunneridae</taxon>
        <taxon>Pentapetalae</taxon>
        <taxon>rosids</taxon>
        <taxon>fabids</taxon>
        <taxon>Fabales</taxon>
        <taxon>Fabaceae</taxon>
        <taxon>Papilionoideae</taxon>
        <taxon>50 kb inversion clade</taxon>
        <taxon>NPAAA clade</taxon>
        <taxon>Hologalegina</taxon>
        <taxon>IRL clade</taxon>
        <taxon>Trifolieae</taxon>
        <taxon>Trifolium</taxon>
    </lineage>
</organism>
<protein>
    <submittedName>
        <fullName evidence="2">Uncharacterized protein</fullName>
    </submittedName>
</protein>
<keyword evidence="3" id="KW-1185">Reference proteome</keyword>
<name>A0A392RUK9_9FABA</name>
<feature type="non-terminal residue" evidence="2">
    <location>
        <position position="1"/>
    </location>
</feature>
<sequence>LTSHFLTSSPPEFRTTAYKTRNTRASTSTSKDRGKASKLNESSPDSQEDSETPPSKHQKEEPDSQLPDQGYPALAITNHQFPDNNSQNSTSNSDDLSDTESRDSVTITTEPESEEAVMDISE</sequence>
<proteinExistence type="predicted"/>
<evidence type="ECO:0000256" key="1">
    <source>
        <dbReference type="SAM" id="MobiDB-lite"/>
    </source>
</evidence>
<feature type="compositionally biased region" description="Polar residues" evidence="1">
    <location>
        <begin position="1"/>
        <end position="10"/>
    </location>
</feature>
<comment type="caution">
    <text evidence="2">The sequence shown here is derived from an EMBL/GenBank/DDBJ whole genome shotgun (WGS) entry which is preliminary data.</text>
</comment>
<feature type="region of interest" description="Disordered" evidence="1">
    <location>
        <begin position="1"/>
        <end position="122"/>
    </location>
</feature>
<evidence type="ECO:0000313" key="2">
    <source>
        <dbReference type="EMBL" id="MCI39285.1"/>
    </source>
</evidence>